<dbReference type="SUPFAM" id="SSF53822">
    <property type="entry name" value="Periplasmic binding protein-like I"/>
    <property type="match status" value="1"/>
</dbReference>
<dbReference type="SUPFAM" id="SSF47413">
    <property type="entry name" value="lambda repressor-like DNA-binding domains"/>
    <property type="match status" value="1"/>
</dbReference>
<keyword evidence="1" id="KW-0805">Transcription regulation</keyword>
<evidence type="ECO:0000256" key="1">
    <source>
        <dbReference type="ARBA" id="ARBA00023015"/>
    </source>
</evidence>
<dbReference type="PANTHER" id="PTHR30146">
    <property type="entry name" value="LACI-RELATED TRANSCRIPTIONAL REPRESSOR"/>
    <property type="match status" value="1"/>
</dbReference>
<comment type="caution">
    <text evidence="5">The sequence shown here is derived from an EMBL/GenBank/DDBJ whole genome shotgun (WGS) entry which is preliminary data.</text>
</comment>
<dbReference type="Pfam" id="PF00356">
    <property type="entry name" value="LacI"/>
    <property type="match status" value="1"/>
</dbReference>
<keyword evidence="6" id="KW-1185">Reference proteome</keyword>
<evidence type="ECO:0000256" key="3">
    <source>
        <dbReference type="ARBA" id="ARBA00023163"/>
    </source>
</evidence>
<dbReference type="PROSITE" id="PS00356">
    <property type="entry name" value="HTH_LACI_1"/>
    <property type="match status" value="1"/>
</dbReference>
<sequence>MRARLVDVAARAGVSEATVSRVLNGRPGVSAATTRRVLVAVDTLGLERPARLVTSSAGLVALVVPDLDDVAHPVLVRELTDRLALRGLSPVLEVPPPGAGAAVEAERLEAVVGRGVVGLVLVGGRHTDPAADLAPHRALAAGGLPVVAVGAAAGRPEGRALEVPVVAVDDAAAADLAVAHLVALGHRRLGVVTGTGRSAPAARRVAGFERALRARLGVESATGLVVRTSPTVEGGQEAVVRLRERRVTAVLTTSLPLALGVLRGARQAGLRVPEDLSVVGHDDLPLVCDFTDPPLTTLRPPLPAMAGAAVTALLGDAEERLPRELAFRADLVVRGTTAAAPAG</sequence>
<dbReference type="EMBL" id="RJKN01000004">
    <property type="protein sequence ID" value="ROP43370.1"/>
    <property type="molecule type" value="Genomic_DNA"/>
</dbReference>
<dbReference type="InterPro" id="IPR000843">
    <property type="entry name" value="HTH_LacI"/>
</dbReference>
<keyword evidence="2 5" id="KW-0238">DNA-binding</keyword>
<dbReference type="PANTHER" id="PTHR30146:SF153">
    <property type="entry name" value="LACTOSE OPERON REPRESSOR"/>
    <property type="match status" value="1"/>
</dbReference>
<evidence type="ECO:0000259" key="4">
    <source>
        <dbReference type="PROSITE" id="PS50932"/>
    </source>
</evidence>
<dbReference type="InParanoid" id="A0A3N1HLJ6"/>
<dbReference type="GO" id="GO:0003700">
    <property type="term" value="F:DNA-binding transcription factor activity"/>
    <property type="evidence" value="ECO:0007669"/>
    <property type="project" value="TreeGrafter"/>
</dbReference>
<gene>
    <name evidence="5" type="ORF">EDC03_1975</name>
</gene>
<reference evidence="5 6" key="1">
    <citation type="journal article" date="2015" name="Stand. Genomic Sci.">
        <title>Genomic Encyclopedia of Bacterial and Archaeal Type Strains, Phase III: the genomes of soil and plant-associated and newly described type strains.</title>
        <authorList>
            <person name="Whitman W.B."/>
            <person name="Woyke T."/>
            <person name="Klenk H.P."/>
            <person name="Zhou Y."/>
            <person name="Lilburn T.G."/>
            <person name="Beck B.J."/>
            <person name="De Vos P."/>
            <person name="Vandamme P."/>
            <person name="Eisen J.A."/>
            <person name="Garrity G."/>
            <person name="Hugenholtz P."/>
            <person name="Kyrpides N.C."/>
        </authorList>
    </citation>
    <scope>NUCLEOTIDE SEQUENCE [LARGE SCALE GENOMIC DNA]</scope>
    <source>
        <strain evidence="5 6">CECT 7306</strain>
    </source>
</reference>
<dbReference type="InterPro" id="IPR046335">
    <property type="entry name" value="LacI/GalR-like_sensor"/>
</dbReference>
<dbReference type="SMART" id="SM00354">
    <property type="entry name" value="HTH_LACI"/>
    <property type="match status" value="1"/>
</dbReference>
<dbReference type="OrthoDB" id="3324394at2"/>
<organism evidence="5 6">
    <name type="scientific">Pseudokineococcus lusitanus</name>
    <dbReference type="NCBI Taxonomy" id="763993"/>
    <lineage>
        <taxon>Bacteria</taxon>
        <taxon>Bacillati</taxon>
        <taxon>Actinomycetota</taxon>
        <taxon>Actinomycetes</taxon>
        <taxon>Kineosporiales</taxon>
        <taxon>Kineosporiaceae</taxon>
        <taxon>Pseudokineococcus</taxon>
    </lineage>
</organism>
<accession>A0A3N1HLJ6</accession>
<dbReference type="RefSeq" id="WP_123380022.1">
    <property type="nucleotide sequence ID" value="NZ_RJKN01000004.1"/>
</dbReference>
<dbReference type="PROSITE" id="PS50932">
    <property type="entry name" value="HTH_LACI_2"/>
    <property type="match status" value="1"/>
</dbReference>
<dbReference type="GO" id="GO:0000976">
    <property type="term" value="F:transcription cis-regulatory region binding"/>
    <property type="evidence" value="ECO:0007669"/>
    <property type="project" value="TreeGrafter"/>
</dbReference>
<dbReference type="InterPro" id="IPR010982">
    <property type="entry name" value="Lambda_DNA-bd_dom_sf"/>
</dbReference>
<dbReference type="Gene3D" id="1.10.260.40">
    <property type="entry name" value="lambda repressor-like DNA-binding domains"/>
    <property type="match status" value="1"/>
</dbReference>
<evidence type="ECO:0000313" key="6">
    <source>
        <dbReference type="Proteomes" id="UP000276232"/>
    </source>
</evidence>
<dbReference type="CDD" id="cd01392">
    <property type="entry name" value="HTH_LacI"/>
    <property type="match status" value="1"/>
</dbReference>
<dbReference type="Gene3D" id="3.40.50.2300">
    <property type="match status" value="2"/>
</dbReference>
<dbReference type="Pfam" id="PF13377">
    <property type="entry name" value="Peripla_BP_3"/>
    <property type="match status" value="1"/>
</dbReference>
<evidence type="ECO:0000313" key="5">
    <source>
        <dbReference type="EMBL" id="ROP43370.1"/>
    </source>
</evidence>
<proteinExistence type="predicted"/>
<dbReference type="Proteomes" id="UP000276232">
    <property type="component" value="Unassembled WGS sequence"/>
</dbReference>
<feature type="domain" description="HTH lacI-type" evidence="4">
    <location>
        <begin position="3"/>
        <end position="45"/>
    </location>
</feature>
<dbReference type="InterPro" id="IPR028082">
    <property type="entry name" value="Peripla_BP_I"/>
</dbReference>
<dbReference type="AlphaFoldDB" id="A0A3N1HLJ6"/>
<evidence type="ECO:0000256" key="2">
    <source>
        <dbReference type="ARBA" id="ARBA00023125"/>
    </source>
</evidence>
<protein>
    <submittedName>
        <fullName evidence="5">DNA-binding LacI/PurR family transcriptional regulator</fullName>
    </submittedName>
</protein>
<name>A0A3N1HLJ6_9ACTN</name>
<keyword evidence="3" id="KW-0804">Transcription</keyword>